<feature type="compositionally biased region" description="Pro residues" evidence="1">
    <location>
        <begin position="118"/>
        <end position="128"/>
    </location>
</feature>
<gene>
    <name evidence="2" type="ORF">GS4_05_02530</name>
</gene>
<reference evidence="2 3" key="1">
    <citation type="submission" date="2013-01" db="EMBL/GenBank/DDBJ databases">
        <title>Whole genome shotgun sequence of Gordonia soli NBRC 108243.</title>
        <authorList>
            <person name="Isaki-Nakamura S."/>
            <person name="Hosoyama A."/>
            <person name="Tsuchikane K."/>
            <person name="Ando Y."/>
            <person name="Baba S."/>
            <person name="Ohji S."/>
            <person name="Hamada M."/>
            <person name="Tamura T."/>
            <person name="Yamazoe A."/>
            <person name="Yamazaki S."/>
            <person name="Fujita N."/>
        </authorList>
    </citation>
    <scope>NUCLEOTIDE SEQUENCE [LARGE SCALE GENOMIC DNA]</scope>
    <source>
        <strain evidence="2 3">NBRC 108243</strain>
    </source>
</reference>
<feature type="compositionally biased region" description="Polar residues" evidence="1">
    <location>
        <begin position="277"/>
        <end position="290"/>
    </location>
</feature>
<comment type="caution">
    <text evidence="2">The sequence shown here is derived from an EMBL/GenBank/DDBJ whole genome shotgun (WGS) entry which is preliminary data.</text>
</comment>
<name>M0QEM0_9ACTN</name>
<evidence type="ECO:0000313" key="3">
    <source>
        <dbReference type="Proteomes" id="UP000011666"/>
    </source>
</evidence>
<dbReference type="AlphaFoldDB" id="M0QEM0"/>
<dbReference type="STRING" id="1223545.GS4_05_02530"/>
<sequence length="359" mass="37701">MDGAGCWSTVVCTAQERAALGLTSDSEWLLTCRLGAGHRGNHATDASSRPRADRRLWLEWNDFDDHAQSLIERNPCSIRNPSGAACLYFEGHGGPHFYAPTNGHAPTAVRPPSQGTGPVPPQAGPPMPQHQNFTPPNHPPQNAPNPAGQPQYFQSAPGQPQPFGQPGSHQPYPQQQPGPQQPFQPHISQPHVAQPHISAPQPAAPMPSVRPAHSLPPEAAPPTPAPRPAELPQQATVGAGAGHHRHPGVTGPGIIAPGDTPGGGIPADSDTYRGGRRSTNVEPPSTTIPRSSRRHRLPESDSGAGSPPELPQPADRSATPSDSSAHQPTPSRDDARVAQALTELAAAVAKLAEALRPPR</sequence>
<accession>M0QEM0</accession>
<evidence type="ECO:0000256" key="1">
    <source>
        <dbReference type="SAM" id="MobiDB-lite"/>
    </source>
</evidence>
<evidence type="ECO:0000313" key="2">
    <source>
        <dbReference type="EMBL" id="GAC67040.1"/>
    </source>
</evidence>
<feature type="region of interest" description="Disordered" evidence="1">
    <location>
        <begin position="99"/>
        <end position="336"/>
    </location>
</feature>
<dbReference type="EMBL" id="BANX01000005">
    <property type="protein sequence ID" value="GAC67040.1"/>
    <property type="molecule type" value="Genomic_DNA"/>
</dbReference>
<dbReference type="RefSeq" id="WP_007617810.1">
    <property type="nucleotide sequence ID" value="NZ_BANX01000005.1"/>
</dbReference>
<feature type="compositionally biased region" description="Polar residues" evidence="1">
    <location>
        <begin position="318"/>
        <end position="330"/>
    </location>
</feature>
<feature type="compositionally biased region" description="Pro residues" evidence="1">
    <location>
        <begin position="218"/>
        <end position="229"/>
    </location>
</feature>
<dbReference type="eggNOG" id="ENOG502ZWG6">
    <property type="taxonomic scope" value="Bacteria"/>
</dbReference>
<protein>
    <submittedName>
        <fullName evidence="2">Uncharacterized protein</fullName>
    </submittedName>
</protein>
<organism evidence="2 3">
    <name type="scientific">Gordonia soli NBRC 108243</name>
    <dbReference type="NCBI Taxonomy" id="1223545"/>
    <lineage>
        <taxon>Bacteria</taxon>
        <taxon>Bacillati</taxon>
        <taxon>Actinomycetota</taxon>
        <taxon>Actinomycetes</taxon>
        <taxon>Mycobacteriales</taxon>
        <taxon>Gordoniaceae</taxon>
        <taxon>Gordonia</taxon>
    </lineage>
</organism>
<dbReference type="Proteomes" id="UP000011666">
    <property type="component" value="Unassembled WGS sequence"/>
</dbReference>
<keyword evidence="3" id="KW-1185">Reference proteome</keyword>
<proteinExistence type="predicted"/>
<feature type="compositionally biased region" description="Low complexity" evidence="1">
    <location>
        <begin position="144"/>
        <end position="173"/>
    </location>
</feature>